<sequence>MVTPSAPQAGNSANSYRDQQDSILQVLLACYVLLLLCRFHPRLSSTIEPANRQRQQQNAHRAGGHSQDTAARFRALSSRLRQDPGPAPFSRTDTT</sequence>
<comment type="caution">
    <text evidence="2">The sequence shown here is derived from an EMBL/GenBank/DDBJ whole genome shotgun (WGS) entry which is preliminary data.</text>
</comment>
<reference evidence="2" key="1">
    <citation type="submission" date="2023-01" db="EMBL/GenBank/DDBJ databases">
        <title>Colletotrichum chrysophilum M932 genome sequence.</title>
        <authorList>
            <person name="Baroncelli R."/>
        </authorList>
    </citation>
    <scope>NUCLEOTIDE SEQUENCE</scope>
    <source>
        <strain evidence="2">M932</strain>
    </source>
</reference>
<accession>A0AAD9E7K0</accession>
<dbReference type="EMBL" id="JAQOWY010001099">
    <property type="protein sequence ID" value="KAK1837617.1"/>
    <property type="molecule type" value="Genomic_DNA"/>
</dbReference>
<feature type="region of interest" description="Disordered" evidence="1">
    <location>
        <begin position="48"/>
        <end position="95"/>
    </location>
</feature>
<keyword evidence="3" id="KW-1185">Reference proteome</keyword>
<evidence type="ECO:0000256" key="1">
    <source>
        <dbReference type="SAM" id="MobiDB-lite"/>
    </source>
</evidence>
<name>A0AAD9E7K0_9PEZI</name>
<evidence type="ECO:0000313" key="2">
    <source>
        <dbReference type="EMBL" id="KAK1837617.1"/>
    </source>
</evidence>
<feature type="compositionally biased region" description="Low complexity" evidence="1">
    <location>
        <begin position="50"/>
        <end position="59"/>
    </location>
</feature>
<gene>
    <name evidence="2" type="ORF">CCHR01_19761</name>
</gene>
<evidence type="ECO:0000313" key="3">
    <source>
        <dbReference type="Proteomes" id="UP001243330"/>
    </source>
</evidence>
<dbReference type="Proteomes" id="UP001243330">
    <property type="component" value="Unassembled WGS sequence"/>
</dbReference>
<proteinExistence type="predicted"/>
<organism evidence="2 3">
    <name type="scientific">Colletotrichum chrysophilum</name>
    <dbReference type="NCBI Taxonomy" id="1836956"/>
    <lineage>
        <taxon>Eukaryota</taxon>
        <taxon>Fungi</taxon>
        <taxon>Dikarya</taxon>
        <taxon>Ascomycota</taxon>
        <taxon>Pezizomycotina</taxon>
        <taxon>Sordariomycetes</taxon>
        <taxon>Hypocreomycetidae</taxon>
        <taxon>Glomerellales</taxon>
        <taxon>Glomerellaceae</taxon>
        <taxon>Colletotrichum</taxon>
        <taxon>Colletotrichum gloeosporioides species complex</taxon>
    </lineage>
</organism>
<feature type="compositionally biased region" description="Low complexity" evidence="1">
    <location>
        <begin position="70"/>
        <end position="79"/>
    </location>
</feature>
<protein>
    <submittedName>
        <fullName evidence="2">Uncharacterized protein</fullName>
    </submittedName>
</protein>
<dbReference type="AlphaFoldDB" id="A0AAD9E7K0"/>